<feature type="transmembrane region" description="Helical" evidence="6">
    <location>
        <begin position="175"/>
        <end position="200"/>
    </location>
</feature>
<dbReference type="GO" id="GO:0005886">
    <property type="term" value="C:plasma membrane"/>
    <property type="evidence" value="ECO:0007669"/>
    <property type="project" value="EnsemblFungi"/>
</dbReference>
<feature type="compositionally biased region" description="Basic and acidic residues" evidence="5">
    <location>
        <begin position="232"/>
        <end position="249"/>
    </location>
</feature>
<evidence type="ECO:0000256" key="2">
    <source>
        <dbReference type="ARBA" id="ARBA00022692"/>
    </source>
</evidence>
<evidence type="ECO:0000313" key="7">
    <source>
        <dbReference type="EMBL" id="KKY34958.1"/>
    </source>
</evidence>
<dbReference type="OrthoDB" id="407617at2759"/>
<feature type="region of interest" description="Disordered" evidence="5">
    <location>
        <begin position="232"/>
        <end position="292"/>
    </location>
</feature>
<keyword evidence="2 6" id="KW-0812">Transmembrane</keyword>
<name>A0A0G2HIT0_9PEZI</name>
<protein>
    <submittedName>
        <fullName evidence="7">Putative pq loop repeat protein</fullName>
    </submittedName>
</protein>
<organism evidence="7 8">
    <name type="scientific">Diaporthe ampelina</name>
    <dbReference type="NCBI Taxonomy" id="1214573"/>
    <lineage>
        <taxon>Eukaryota</taxon>
        <taxon>Fungi</taxon>
        <taxon>Dikarya</taxon>
        <taxon>Ascomycota</taxon>
        <taxon>Pezizomycotina</taxon>
        <taxon>Sordariomycetes</taxon>
        <taxon>Sordariomycetidae</taxon>
        <taxon>Diaporthales</taxon>
        <taxon>Diaporthaceae</taxon>
        <taxon>Diaporthe</taxon>
    </lineage>
</organism>
<keyword evidence="3 6" id="KW-1133">Transmembrane helix</keyword>
<reference evidence="7 8" key="1">
    <citation type="submission" date="2015-05" db="EMBL/GenBank/DDBJ databases">
        <title>Distinctive expansion of gene families associated with plant cell wall degradation and secondary metabolism in the genomes of grapevine trunk pathogens.</title>
        <authorList>
            <person name="Lawrence D.P."/>
            <person name="Travadon R."/>
            <person name="Rolshausen P.E."/>
            <person name="Baumgartner K."/>
        </authorList>
    </citation>
    <scope>NUCLEOTIDE SEQUENCE [LARGE SCALE GENOMIC DNA]</scope>
    <source>
        <strain evidence="7">DA912</strain>
    </source>
</reference>
<evidence type="ECO:0000313" key="8">
    <source>
        <dbReference type="Proteomes" id="UP000034680"/>
    </source>
</evidence>
<dbReference type="Gene3D" id="1.20.1280.290">
    <property type="match status" value="1"/>
</dbReference>
<accession>A0A0G2HIT0</accession>
<dbReference type="Pfam" id="PF04193">
    <property type="entry name" value="PQ-loop"/>
    <property type="match status" value="1"/>
</dbReference>
<evidence type="ECO:0000256" key="5">
    <source>
        <dbReference type="SAM" id="MobiDB-lite"/>
    </source>
</evidence>
<evidence type="ECO:0000256" key="6">
    <source>
        <dbReference type="SAM" id="Phobius"/>
    </source>
</evidence>
<feature type="transmembrane region" description="Helical" evidence="6">
    <location>
        <begin position="47"/>
        <end position="63"/>
    </location>
</feature>
<feature type="transmembrane region" description="Helical" evidence="6">
    <location>
        <begin position="7"/>
        <end position="27"/>
    </location>
</feature>
<proteinExistence type="predicted"/>
<dbReference type="PANTHER" id="PTHR16201">
    <property type="entry name" value="SEVEN TRANSMEMBRANE PROTEIN 1-RELATED"/>
    <property type="match status" value="1"/>
</dbReference>
<dbReference type="InterPro" id="IPR051415">
    <property type="entry name" value="LAAT-1"/>
</dbReference>
<comment type="subcellular location">
    <subcellularLocation>
        <location evidence="1">Membrane</location>
        <topology evidence="1">Multi-pass membrane protein</topology>
    </subcellularLocation>
</comment>
<gene>
    <name evidence="7" type="ORF">UCDDA912_g05048</name>
</gene>
<dbReference type="InterPro" id="IPR006603">
    <property type="entry name" value="PQ-loop_rpt"/>
</dbReference>
<sequence length="292" mass="31561">MAPQSSIPVAATVLGTIGTILWCIQLVPQIWTNWRTKSTDGLPGSMMFLWAICGVPFGAYSIVQNFNVPIQVQPQCFMGLCLVSWAQVLVYGRAWRAWTAALLGVAVAAACAGVEAALILTLRPIYLEGNDTPVLVVGIVASVLLAAGLLPPYAMDWSGAFFSLMALVAQNTFDVLGGVLYIICVILELGIFTSHFVWLIRTYKVRKQAKEQGKTFDVIALEHEELGTPFKFAERKGRKERPARQKDAEEGTVVEARTKSPLQAAAGGEISADESPEHGAGQTGKGIREKDP</sequence>
<dbReference type="Proteomes" id="UP000034680">
    <property type="component" value="Unassembled WGS sequence"/>
</dbReference>
<comment type="caution">
    <text evidence="7">The sequence shown here is derived from an EMBL/GenBank/DDBJ whole genome shotgun (WGS) entry which is preliminary data.</text>
</comment>
<dbReference type="SMART" id="SM00679">
    <property type="entry name" value="CTNS"/>
    <property type="match status" value="1"/>
</dbReference>
<keyword evidence="8" id="KW-1185">Reference proteome</keyword>
<dbReference type="PANTHER" id="PTHR16201:SF37">
    <property type="entry name" value="PQ-LOOP REPEAT-CONTAINING PROTEIN"/>
    <property type="match status" value="1"/>
</dbReference>
<feature type="transmembrane region" description="Helical" evidence="6">
    <location>
        <begin position="134"/>
        <end position="155"/>
    </location>
</feature>
<reference evidence="7 8" key="2">
    <citation type="submission" date="2015-05" db="EMBL/GenBank/DDBJ databases">
        <authorList>
            <person name="Morales-Cruz A."/>
            <person name="Amrine K.C."/>
            <person name="Cantu D."/>
        </authorList>
    </citation>
    <scope>NUCLEOTIDE SEQUENCE [LARGE SCALE GENOMIC DNA]</scope>
    <source>
        <strain evidence="7">DA912</strain>
    </source>
</reference>
<feature type="transmembrane region" description="Helical" evidence="6">
    <location>
        <begin position="100"/>
        <end position="122"/>
    </location>
</feature>
<evidence type="ECO:0000256" key="1">
    <source>
        <dbReference type="ARBA" id="ARBA00004141"/>
    </source>
</evidence>
<feature type="transmembrane region" description="Helical" evidence="6">
    <location>
        <begin position="75"/>
        <end position="94"/>
    </location>
</feature>
<dbReference type="EMBL" id="LCUC01000176">
    <property type="protein sequence ID" value="KKY34958.1"/>
    <property type="molecule type" value="Genomic_DNA"/>
</dbReference>
<keyword evidence="4 6" id="KW-0472">Membrane</keyword>
<evidence type="ECO:0000256" key="4">
    <source>
        <dbReference type="ARBA" id="ARBA00023136"/>
    </source>
</evidence>
<dbReference type="AlphaFoldDB" id="A0A0G2HIT0"/>
<evidence type="ECO:0000256" key="3">
    <source>
        <dbReference type="ARBA" id="ARBA00022989"/>
    </source>
</evidence>